<dbReference type="AlphaFoldDB" id="A0A1F5FGY8"/>
<accession>A0A1F5FGY8</accession>
<evidence type="ECO:0000256" key="10">
    <source>
        <dbReference type="ARBA" id="ARBA00023112"/>
    </source>
</evidence>
<comment type="function">
    <text evidence="1">Efflux system for nickel and cobalt.</text>
</comment>
<evidence type="ECO:0000256" key="8">
    <source>
        <dbReference type="ARBA" id="ARBA00022989"/>
    </source>
</evidence>
<evidence type="ECO:0000256" key="7">
    <source>
        <dbReference type="ARBA" id="ARBA00022692"/>
    </source>
</evidence>
<dbReference type="PANTHER" id="PTHR40659:SF1">
    <property type="entry name" value="NICKEL_COBALT EFFLUX SYSTEM RCNA"/>
    <property type="match status" value="1"/>
</dbReference>
<dbReference type="PANTHER" id="PTHR40659">
    <property type="entry name" value="NICKEL/COBALT EFFLUX SYSTEM RCNA"/>
    <property type="match status" value="1"/>
</dbReference>
<evidence type="ECO:0000256" key="13">
    <source>
        <dbReference type="RuleBase" id="RU362101"/>
    </source>
</evidence>
<protein>
    <recommendedName>
        <fullName evidence="13">Nickel/cobalt efflux system</fullName>
    </recommendedName>
</protein>
<dbReference type="InterPro" id="IPR011541">
    <property type="entry name" value="Ni/Co_transpt_high_affinity"/>
</dbReference>
<dbReference type="GO" id="GO:0006824">
    <property type="term" value="P:cobalt ion transport"/>
    <property type="evidence" value="ECO:0007669"/>
    <property type="project" value="UniProtKB-KW"/>
</dbReference>
<keyword evidence="11 13" id="KW-0472">Membrane</keyword>
<evidence type="ECO:0000256" key="9">
    <source>
        <dbReference type="ARBA" id="ARBA00023065"/>
    </source>
</evidence>
<dbReference type="GO" id="GO:0046583">
    <property type="term" value="F:monoatomic cation efflux transmembrane transporter activity"/>
    <property type="evidence" value="ECO:0007669"/>
    <property type="project" value="TreeGrafter"/>
</dbReference>
<feature type="transmembrane region" description="Helical" evidence="13">
    <location>
        <begin position="230"/>
        <end position="251"/>
    </location>
</feature>
<proteinExistence type="inferred from homology"/>
<evidence type="ECO:0000256" key="3">
    <source>
        <dbReference type="ARBA" id="ARBA00022426"/>
    </source>
</evidence>
<reference evidence="14 15" key="1">
    <citation type="journal article" date="2016" name="Nat. Commun.">
        <title>Thousands of microbial genomes shed light on interconnected biogeochemical processes in an aquifer system.</title>
        <authorList>
            <person name="Anantharaman K."/>
            <person name="Brown C.T."/>
            <person name="Hug L.A."/>
            <person name="Sharon I."/>
            <person name="Castelle C.J."/>
            <person name="Probst A.J."/>
            <person name="Thomas B.C."/>
            <person name="Singh A."/>
            <person name="Wilkins M.J."/>
            <person name="Karaoz U."/>
            <person name="Brodie E.L."/>
            <person name="Williams K.H."/>
            <person name="Hubbard S.S."/>
            <person name="Banfield J.F."/>
        </authorList>
    </citation>
    <scope>NUCLEOTIDE SEQUENCE [LARGE SCALE GENOMIC DNA]</scope>
</reference>
<keyword evidence="4 13" id="KW-0813">Transport</keyword>
<comment type="similarity">
    <text evidence="13">Belongs to the NiCoT transporter (TC 2.A.52) family.</text>
</comment>
<evidence type="ECO:0000313" key="14">
    <source>
        <dbReference type="EMBL" id="OGD78853.1"/>
    </source>
</evidence>
<keyword evidence="10" id="KW-0921">Nickel transport</keyword>
<name>A0A1F5FGY8_9BACT</name>
<keyword evidence="7 13" id="KW-0812">Transmembrane</keyword>
<evidence type="ECO:0000256" key="1">
    <source>
        <dbReference type="ARBA" id="ARBA00002510"/>
    </source>
</evidence>
<gene>
    <name evidence="14" type="ORF">A2Y64_01230</name>
</gene>
<feature type="transmembrane region" description="Helical" evidence="13">
    <location>
        <begin position="190"/>
        <end position="210"/>
    </location>
</feature>
<feature type="transmembrane region" description="Helical" evidence="13">
    <location>
        <begin position="78"/>
        <end position="100"/>
    </location>
</feature>
<evidence type="ECO:0000313" key="15">
    <source>
        <dbReference type="Proteomes" id="UP000177187"/>
    </source>
</evidence>
<keyword evidence="12" id="KW-0170">Cobalt</keyword>
<dbReference type="GO" id="GO:0015099">
    <property type="term" value="F:nickel cation transmembrane transporter activity"/>
    <property type="evidence" value="ECO:0007669"/>
    <property type="project" value="UniProtKB-UniRule"/>
</dbReference>
<dbReference type="GO" id="GO:0010045">
    <property type="term" value="P:response to nickel cation"/>
    <property type="evidence" value="ECO:0007669"/>
    <property type="project" value="TreeGrafter"/>
</dbReference>
<keyword evidence="8 13" id="KW-1133">Transmembrane helix</keyword>
<evidence type="ECO:0000256" key="6">
    <source>
        <dbReference type="ARBA" id="ARBA00022596"/>
    </source>
</evidence>
<comment type="caution">
    <text evidence="14">The sequence shown here is derived from an EMBL/GenBank/DDBJ whole genome shotgun (WGS) entry which is preliminary data.</text>
</comment>
<dbReference type="Proteomes" id="UP000177187">
    <property type="component" value="Unassembled WGS sequence"/>
</dbReference>
<evidence type="ECO:0000256" key="5">
    <source>
        <dbReference type="ARBA" id="ARBA00022475"/>
    </source>
</evidence>
<organism evidence="14 15">
    <name type="scientific">Candidatus Coatesbacteria bacterium RBG_13_66_14</name>
    <dbReference type="NCBI Taxonomy" id="1817816"/>
    <lineage>
        <taxon>Bacteria</taxon>
        <taxon>Candidatus Coatesiibacteriota</taxon>
    </lineage>
</organism>
<evidence type="ECO:0000256" key="2">
    <source>
        <dbReference type="ARBA" id="ARBA00004651"/>
    </source>
</evidence>
<dbReference type="GO" id="GO:0032025">
    <property type="term" value="P:response to cobalt ion"/>
    <property type="evidence" value="ECO:0007669"/>
    <property type="project" value="TreeGrafter"/>
</dbReference>
<evidence type="ECO:0000256" key="11">
    <source>
        <dbReference type="ARBA" id="ARBA00023136"/>
    </source>
</evidence>
<keyword evidence="3" id="KW-0171">Cobalt transport</keyword>
<feature type="transmembrane region" description="Helical" evidence="13">
    <location>
        <begin position="46"/>
        <end position="66"/>
    </location>
</feature>
<evidence type="ECO:0000256" key="4">
    <source>
        <dbReference type="ARBA" id="ARBA00022448"/>
    </source>
</evidence>
<keyword evidence="6" id="KW-0533">Nickel</keyword>
<dbReference type="GO" id="GO:0005886">
    <property type="term" value="C:plasma membrane"/>
    <property type="evidence" value="ECO:0007669"/>
    <property type="project" value="UniProtKB-SubCell"/>
</dbReference>
<dbReference type="InterPro" id="IPR051224">
    <property type="entry name" value="NiCoT_RcnA"/>
</dbReference>
<keyword evidence="5" id="KW-1003">Cell membrane</keyword>
<dbReference type="EMBL" id="MFAF01000023">
    <property type="protein sequence ID" value="OGD78853.1"/>
    <property type="molecule type" value="Genomic_DNA"/>
</dbReference>
<feature type="transmembrane region" description="Helical" evidence="13">
    <location>
        <begin position="150"/>
        <end position="170"/>
    </location>
</feature>
<keyword evidence="9" id="KW-0406">Ion transport</keyword>
<sequence>MFLQFLFYFGWGAGHALQPGHGKAIISAYMVGSTPGRKPARAALDAVILGLVTAATHTVVVYAIALTVKLAGSLVDEVLLQGITSVVGASLVILVGVWMLRERIRGHARRHGAVDHHGEAVEPNHHHGHDHVHLPAWAAGDDGPRSIKRLVALGVSGGIVPCRGALLIYFGNSAATELFDELADPLAALAVYSLGIAVTMVAVALLAVFFSKTVERLSGRFREKSFWGRLYRFLWWAGPVVVLGVGGYLLLYSFNYL</sequence>
<evidence type="ECO:0000256" key="12">
    <source>
        <dbReference type="ARBA" id="ARBA00023285"/>
    </source>
</evidence>
<comment type="subcellular location">
    <subcellularLocation>
        <location evidence="2 13">Cell membrane</location>
        <topology evidence="2 13">Multi-pass membrane protein</topology>
    </subcellularLocation>
</comment>
<dbReference type="Pfam" id="PF03824">
    <property type="entry name" value="NicO"/>
    <property type="match status" value="1"/>
</dbReference>